<dbReference type="GO" id="GO:0009279">
    <property type="term" value="C:cell outer membrane"/>
    <property type="evidence" value="ECO:0007669"/>
    <property type="project" value="UniProtKB-SubCell"/>
</dbReference>
<protein>
    <submittedName>
        <fullName evidence="16">Iron complex outermembrane receptor protein</fullName>
    </submittedName>
</protein>
<dbReference type="InterPro" id="IPR012910">
    <property type="entry name" value="Plug_dom"/>
</dbReference>
<keyword evidence="17" id="KW-1185">Reference proteome</keyword>
<dbReference type="Pfam" id="PF07715">
    <property type="entry name" value="Plug"/>
    <property type="match status" value="1"/>
</dbReference>
<evidence type="ECO:0000256" key="6">
    <source>
        <dbReference type="ARBA" id="ARBA00023004"/>
    </source>
</evidence>
<keyword evidence="7" id="KW-0406">Ion transport</keyword>
<keyword evidence="5 11" id="KW-0812">Transmembrane</keyword>
<keyword evidence="13" id="KW-0732">Signal</keyword>
<dbReference type="PANTHER" id="PTHR32552">
    <property type="entry name" value="FERRICHROME IRON RECEPTOR-RELATED"/>
    <property type="match status" value="1"/>
</dbReference>
<name>A0A841IXJ7_9SPHN</name>
<feature type="signal peptide" evidence="13">
    <location>
        <begin position="1"/>
        <end position="26"/>
    </location>
</feature>
<keyword evidence="2 11" id="KW-0813">Transport</keyword>
<comment type="similarity">
    <text evidence="11 12">Belongs to the TonB-dependent receptor family.</text>
</comment>
<evidence type="ECO:0000256" key="10">
    <source>
        <dbReference type="ARBA" id="ARBA00023237"/>
    </source>
</evidence>
<feature type="chain" id="PRO_5032887491" evidence="13">
    <location>
        <begin position="27"/>
        <end position="800"/>
    </location>
</feature>
<sequence length="800" mass="86084">MSRKTMLISASAFVLALSFHTNPAAAQNEATGSAATPQAGSSDGLEEIVVTAQRRSESLQRAAVAVTALNAESLERQAITSAAALTVAVPALQASNQAGATTFYIRGIGAAAYNPYTEPAVAFNMNGVYISRPTAVNGQFFDVQRVEVLKGPQGTLYGRNATGGAVNLIFRKPDYGQFNGTFGATYGNYDEVLLNGALNVPVGENGALRVAFQTEDHDGYFKDGTDDAKDRAFRVSLGAQLTPDLTVNVVGDYADIGGKGGGGSFLGINGKVFDNFLNVGGGNRIAFGNLNGAVIPPTRVGLGNPAYTALYNGHFLNFITPGLVAPLPQYLSKMDTQAGGVMAEFNLKTSLGTVTFIPAYRELHTDNFMTMISHWLVDRTDQKQTSLELRLASDDAQPLRYVLGAYYFNESADFLIEPDNQFVGVVQEQGNVSTKTAAAFGQLTYALNDTLRLTGGLRYTWEKKGIDGTHGIGIPASFTSGPNLNPLIVVPAAPEIIIDTTRTFKSATWKAGVEWDAGPQSLVYANVGTGFKAGGFFFAQSNNSYDPEKVTSYVLGTKNRFLNNRLQFNLEAYYLKYRNQQLAHLAFVQGLDPTRPVTGFPTENVGSSTIYGFEASVEFKPVRKLLLGVDVNYTHSRYDEFKYTVPDISLLPALGLPSGTLLPSTGCAFSLSGATYTINCSGRQMFQSPEWVISGRASYTIDLGSGGSLVPAVQSRYESARWLSDSFLPETHVGSNTRTDASLTYNAPGDHWSIAAYVNNIENDDVPSNVFLNSSHPIIPFVSATLRPPRTYGIRARVNF</sequence>
<evidence type="ECO:0000256" key="9">
    <source>
        <dbReference type="ARBA" id="ARBA00023136"/>
    </source>
</evidence>
<evidence type="ECO:0000256" key="7">
    <source>
        <dbReference type="ARBA" id="ARBA00023065"/>
    </source>
</evidence>
<comment type="subcellular location">
    <subcellularLocation>
        <location evidence="1 11">Cell outer membrane</location>
        <topology evidence="1 11">Multi-pass membrane protein</topology>
    </subcellularLocation>
</comment>
<dbReference type="InterPro" id="IPR036942">
    <property type="entry name" value="Beta-barrel_TonB_sf"/>
</dbReference>
<keyword evidence="9 11" id="KW-0472">Membrane</keyword>
<evidence type="ECO:0000256" key="8">
    <source>
        <dbReference type="ARBA" id="ARBA00023077"/>
    </source>
</evidence>
<keyword evidence="10 11" id="KW-0998">Cell outer membrane</keyword>
<dbReference type="GO" id="GO:0006826">
    <property type="term" value="P:iron ion transport"/>
    <property type="evidence" value="ECO:0007669"/>
    <property type="project" value="UniProtKB-KW"/>
</dbReference>
<keyword evidence="6" id="KW-0408">Iron</keyword>
<feature type="domain" description="TonB-dependent receptor-like beta-barrel" evidence="14">
    <location>
        <begin position="281"/>
        <end position="761"/>
    </location>
</feature>
<dbReference type="Pfam" id="PF00593">
    <property type="entry name" value="TonB_dep_Rec_b-barrel"/>
    <property type="match status" value="1"/>
</dbReference>
<organism evidence="16 17">
    <name type="scientific">Sphingobium subterraneum</name>
    <dbReference type="NCBI Taxonomy" id="627688"/>
    <lineage>
        <taxon>Bacteria</taxon>
        <taxon>Pseudomonadati</taxon>
        <taxon>Pseudomonadota</taxon>
        <taxon>Alphaproteobacteria</taxon>
        <taxon>Sphingomonadales</taxon>
        <taxon>Sphingomonadaceae</taxon>
        <taxon>Sphingobium</taxon>
    </lineage>
</organism>
<dbReference type="PROSITE" id="PS52016">
    <property type="entry name" value="TONB_DEPENDENT_REC_3"/>
    <property type="match status" value="1"/>
</dbReference>
<dbReference type="PANTHER" id="PTHR32552:SF81">
    <property type="entry name" value="TONB-DEPENDENT OUTER MEMBRANE RECEPTOR"/>
    <property type="match status" value="1"/>
</dbReference>
<keyword evidence="8 12" id="KW-0798">TonB box</keyword>
<dbReference type="RefSeq" id="WP_184077733.1">
    <property type="nucleotide sequence ID" value="NZ_JACIJP010000001.1"/>
</dbReference>
<dbReference type="InterPro" id="IPR039426">
    <property type="entry name" value="TonB-dep_rcpt-like"/>
</dbReference>
<dbReference type="AlphaFoldDB" id="A0A841IXJ7"/>
<evidence type="ECO:0000259" key="14">
    <source>
        <dbReference type="Pfam" id="PF00593"/>
    </source>
</evidence>
<evidence type="ECO:0000256" key="2">
    <source>
        <dbReference type="ARBA" id="ARBA00022448"/>
    </source>
</evidence>
<evidence type="ECO:0000256" key="11">
    <source>
        <dbReference type="PROSITE-ProRule" id="PRU01360"/>
    </source>
</evidence>
<evidence type="ECO:0000313" key="16">
    <source>
        <dbReference type="EMBL" id="MBB6123094.1"/>
    </source>
</evidence>
<evidence type="ECO:0000313" key="17">
    <source>
        <dbReference type="Proteomes" id="UP000552700"/>
    </source>
</evidence>
<evidence type="ECO:0000259" key="15">
    <source>
        <dbReference type="Pfam" id="PF07715"/>
    </source>
</evidence>
<dbReference type="SUPFAM" id="SSF56935">
    <property type="entry name" value="Porins"/>
    <property type="match status" value="1"/>
</dbReference>
<gene>
    <name evidence="16" type="ORF">FHS92_000801</name>
</gene>
<dbReference type="EMBL" id="JACIJP010000001">
    <property type="protein sequence ID" value="MBB6123094.1"/>
    <property type="molecule type" value="Genomic_DNA"/>
</dbReference>
<proteinExistence type="inferred from homology"/>
<dbReference type="Gene3D" id="2.40.170.20">
    <property type="entry name" value="TonB-dependent receptor, beta-barrel domain"/>
    <property type="match status" value="2"/>
</dbReference>
<keyword evidence="16" id="KW-0675">Receptor</keyword>
<evidence type="ECO:0000256" key="12">
    <source>
        <dbReference type="RuleBase" id="RU003357"/>
    </source>
</evidence>
<comment type="caution">
    <text evidence="16">The sequence shown here is derived from an EMBL/GenBank/DDBJ whole genome shotgun (WGS) entry which is preliminary data.</text>
</comment>
<evidence type="ECO:0000256" key="1">
    <source>
        <dbReference type="ARBA" id="ARBA00004571"/>
    </source>
</evidence>
<accession>A0A841IXJ7</accession>
<keyword evidence="4" id="KW-0410">Iron transport</keyword>
<evidence type="ECO:0000256" key="13">
    <source>
        <dbReference type="SAM" id="SignalP"/>
    </source>
</evidence>
<evidence type="ECO:0000256" key="3">
    <source>
        <dbReference type="ARBA" id="ARBA00022452"/>
    </source>
</evidence>
<dbReference type="InterPro" id="IPR000531">
    <property type="entry name" value="Beta-barrel_TonB"/>
</dbReference>
<feature type="domain" description="TonB-dependent receptor plug" evidence="15">
    <location>
        <begin position="59"/>
        <end position="165"/>
    </location>
</feature>
<reference evidence="16 17" key="1">
    <citation type="submission" date="2020-08" db="EMBL/GenBank/DDBJ databases">
        <title>Genomic Encyclopedia of Type Strains, Phase IV (KMG-IV): sequencing the most valuable type-strain genomes for metagenomic binning, comparative biology and taxonomic classification.</title>
        <authorList>
            <person name="Goeker M."/>
        </authorList>
    </citation>
    <scope>NUCLEOTIDE SEQUENCE [LARGE SCALE GENOMIC DNA]</scope>
    <source>
        <strain evidence="16 17">DSM 102255</strain>
    </source>
</reference>
<evidence type="ECO:0000256" key="4">
    <source>
        <dbReference type="ARBA" id="ARBA00022496"/>
    </source>
</evidence>
<evidence type="ECO:0000256" key="5">
    <source>
        <dbReference type="ARBA" id="ARBA00022692"/>
    </source>
</evidence>
<dbReference type="Proteomes" id="UP000552700">
    <property type="component" value="Unassembled WGS sequence"/>
</dbReference>
<keyword evidence="3 11" id="KW-1134">Transmembrane beta strand</keyword>